<feature type="non-terminal residue" evidence="2">
    <location>
        <position position="1"/>
    </location>
</feature>
<reference evidence="2" key="1">
    <citation type="submission" date="2018-05" db="EMBL/GenBank/DDBJ databases">
        <authorList>
            <person name="Lanie J.A."/>
            <person name="Ng W.-L."/>
            <person name="Kazmierczak K.M."/>
            <person name="Andrzejewski T.M."/>
            <person name="Davidsen T.M."/>
            <person name="Wayne K.J."/>
            <person name="Tettelin H."/>
            <person name="Glass J.I."/>
            <person name="Rusch D."/>
            <person name="Podicherti R."/>
            <person name="Tsui H.-C.T."/>
            <person name="Winkler M.E."/>
        </authorList>
    </citation>
    <scope>NUCLEOTIDE SEQUENCE</scope>
</reference>
<name>A0A383E190_9ZZZZ</name>
<feature type="region of interest" description="Disordered" evidence="1">
    <location>
        <begin position="1"/>
        <end position="20"/>
    </location>
</feature>
<evidence type="ECO:0000256" key="1">
    <source>
        <dbReference type="SAM" id="MobiDB-lite"/>
    </source>
</evidence>
<accession>A0A383E190</accession>
<dbReference type="EMBL" id="UINC01221511">
    <property type="protein sequence ID" value="SVE49878.1"/>
    <property type="molecule type" value="Genomic_DNA"/>
</dbReference>
<sequence length="85" mass="9662">DLWEFRNSTTSEESPDESETRAVGFSSLFGVHGGSSQLFGVYEPQQESDYQQGDPFLSVDLNDFGVYGGVIYFDGPNDFSWYWNR</sequence>
<dbReference type="AlphaFoldDB" id="A0A383E190"/>
<organism evidence="2">
    <name type="scientific">marine metagenome</name>
    <dbReference type="NCBI Taxonomy" id="408172"/>
    <lineage>
        <taxon>unclassified sequences</taxon>
        <taxon>metagenomes</taxon>
        <taxon>ecological metagenomes</taxon>
    </lineage>
</organism>
<protein>
    <submittedName>
        <fullName evidence="2">Uncharacterized protein</fullName>
    </submittedName>
</protein>
<evidence type="ECO:0000313" key="2">
    <source>
        <dbReference type="EMBL" id="SVE49878.1"/>
    </source>
</evidence>
<proteinExistence type="predicted"/>
<gene>
    <name evidence="2" type="ORF">METZ01_LOCUS502732</name>
</gene>